<dbReference type="PANTHER" id="PTHR10366:SF353">
    <property type="entry name" value="CINNAMOYL-COA REDUCTASE 1"/>
    <property type="match status" value="1"/>
</dbReference>
<dbReference type="CDD" id="cd08958">
    <property type="entry name" value="FR_SDR_e"/>
    <property type="match status" value="1"/>
</dbReference>
<dbReference type="OrthoDB" id="2735536at2759"/>
<dbReference type="PROSITE" id="PS51257">
    <property type="entry name" value="PROKAR_LIPOPROTEIN"/>
    <property type="match status" value="1"/>
</dbReference>
<keyword evidence="4" id="KW-1185">Reference proteome</keyword>
<dbReference type="InterPro" id="IPR036291">
    <property type="entry name" value="NAD(P)-bd_dom_sf"/>
</dbReference>
<dbReference type="GO" id="GO:0016616">
    <property type="term" value="F:oxidoreductase activity, acting on the CH-OH group of donors, NAD or NADP as acceptor"/>
    <property type="evidence" value="ECO:0007669"/>
    <property type="project" value="TreeGrafter"/>
</dbReference>
<dbReference type="EMBL" id="JACEFO010001874">
    <property type="protein sequence ID" value="KAF8697406.1"/>
    <property type="molecule type" value="Genomic_DNA"/>
</dbReference>
<evidence type="ECO:0000256" key="1">
    <source>
        <dbReference type="ARBA" id="ARBA00023002"/>
    </source>
</evidence>
<dbReference type="InterPro" id="IPR001509">
    <property type="entry name" value="Epimerase_deHydtase"/>
</dbReference>
<name>A0A835EMJ9_9POAL</name>
<organism evidence="3 4">
    <name type="scientific">Digitaria exilis</name>
    <dbReference type="NCBI Taxonomy" id="1010633"/>
    <lineage>
        <taxon>Eukaryota</taxon>
        <taxon>Viridiplantae</taxon>
        <taxon>Streptophyta</taxon>
        <taxon>Embryophyta</taxon>
        <taxon>Tracheophyta</taxon>
        <taxon>Spermatophyta</taxon>
        <taxon>Magnoliopsida</taxon>
        <taxon>Liliopsida</taxon>
        <taxon>Poales</taxon>
        <taxon>Poaceae</taxon>
        <taxon>PACMAD clade</taxon>
        <taxon>Panicoideae</taxon>
        <taxon>Panicodae</taxon>
        <taxon>Paniceae</taxon>
        <taxon>Anthephorinae</taxon>
        <taxon>Digitaria</taxon>
    </lineage>
</organism>
<reference evidence="3" key="1">
    <citation type="submission" date="2020-07" db="EMBL/GenBank/DDBJ databases">
        <title>Genome sequence and genetic diversity analysis of an under-domesticated orphan crop, white fonio (Digitaria exilis).</title>
        <authorList>
            <person name="Bennetzen J.L."/>
            <person name="Chen S."/>
            <person name="Ma X."/>
            <person name="Wang X."/>
            <person name="Yssel A.E.J."/>
            <person name="Chaluvadi S.R."/>
            <person name="Johnson M."/>
            <person name="Gangashetty P."/>
            <person name="Hamidou F."/>
            <person name="Sanogo M.D."/>
            <person name="Zwaenepoel A."/>
            <person name="Wallace J."/>
            <person name="Van De Peer Y."/>
            <person name="Van Deynze A."/>
        </authorList>
    </citation>
    <scope>NUCLEOTIDE SEQUENCE</scope>
    <source>
        <tissue evidence="3">Leaves</tissue>
    </source>
</reference>
<evidence type="ECO:0000313" key="4">
    <source>
        <dbReference type="Proteomes" id="UP000636709"/>
    </source>
</evidence>
<dbReference type="InterPro" id="IPR050425">
    <property type="entry name" value="NAD(P)_dehydrat-like"/>
</dbReference>
<evidence type="ECO:0000313" key="3">
    <source>
        <dbReference type="EMBL" id="KAF8697406.1"/>
    </source>
</evidence>
<dbReference type="FunFam" id="3.40.50.720:FF:000219">
    <property type="entry name" value="Cinnamoyl-CoA reductase 1"/>
    <property type="match status" value="1"/>
</dbReference>
<dbReference type="PANTHER" id="PTHR10366">
    <property type="entry name" value="NAD DEPENDENT EPIMERASE/DEHYDRATASE"/>
    <property type="match status" value="1"/>
</dbReference>
<dbReference type="Gramene" id="Dexi6B01G0011250.1">
    <property type="protein sequence ID" value="Dexi6B01G0011250.1:cds"/>
    <property type="gene ID" value="Dexi6B01G0011250"/>
</dbReference>
<protein>
    <recommendedName>
        <fullName evidence="2">NAD-dependent epimerase/dehydratase domain-containing protein</fullName>
    </recommendedName>
</protein>
<dbReference type="Proteomes" id="UP000636709">
    <property type="component" value="Unassembled WGS sequence"/>
</dbReference>
<proteinExistence type="predicted"/>
<dbReference type="Gene3D" id="3.40.50.720">
    <property type="entry name" value="NAD(P)-binding Rossmann-like Domain"/>
    <property type="match status" value="2"/>
</dbReference>
<dbReference type="Pfam" id="PF01370">
    <property type="entry name" value="Epimerase"/>
    <property type="match status" value="1"/>
</dbReference>
<feature type="domain" description="NAD-dependent epimerase/dehydratase" evidence="2">
    <location>
        <begin position="305"/>
        <end position="536"/>
    </location>
</feature>
<comment type="caution">
    <text evidence="3">The sequence shown here is derived from an EMBL/GenBank/DDBJ whole genome shotgun (WGS) entry which is preliminary data.</text>
</comment>
<evidence type="ECO:0000259" key="2">
    <source>
        <dbReference type="Pfam" id="PF01370"/>
    </source>
</evidence>
<dbReference type="AlphaFoldDB" id="A0A835EMJ9"/>
<dbReference type="SUPFAM" id="SSF51735">
    <property type="entry name" value="NAD(P)-binding Rossmann-fold domains"/>
    <property type="match status" value="2"/>
</dbReference>
<sequence length="614" mass="67631">MAPFSKANDDGELVCVIGAGSFSCEATVSGLLQGTLGAKEKLSLLRADIMDPKSLRAAFSCHGIFHVASPVSNDPHADSCTYVTMNCVQELVTVARRGGRGRTPRGVHFLLGAVHMDPNRSPDAVMDDACWSDYDFCARTGVSQPHLRSLNVQNWYCCAKMKAEITATEEAERLGLHLAVVLPGMTIGMLQKELNVSNHHVLRYLMGVKRSYPNAVAAYVDVRDVARAHVLAYETPGAAGRYLCARVVLHRAQLVAMLRDLFPEYPPRERPYKFSNQRLKDLGLQFTPLKKSFMAPNDGEQEQLVCVTGAGSFIGSWVVRELLMRGYRVRGTARDPGDSKNAHLLELEGAKEKLSLLRADIMDPESLRAAFSGCHGVFHVASPVSNDPELVPVAVVGTRNVMSAAAAEGVSRVVLTSSYGAVHMDANRSPDAVMDETCWSDYDFCARTGNWYCCAKMMAEITATEEAARLGLQLAVVLPCMTMGPMLQKDLNLSNHHVLRYLMGVKRSYPNAVAAYVDVRDVARAHVLAYETPSAAGRYLCAGVVLHRAQLVGMLRDLFPEYPPRERPYKFSNQRLKDLGLEFTPLEKSLYEAVICMQKKGHLPIIEKQLRANL</sequence>
<gene>
    <name evidence="3" type="ORF">HU200_036006</name>
</gene>
<keyword evidence="1" id="KW-0560">Oxidoreductase</keyword>
<dbReference type="GO" id="GO:0009809">
    <property type="term" value="P:lignin biosynthetic process"/>
    <property type="evidence" value="ECO:0007669"/>
    <property type="project" value="TreeGrafter"/>
</dbReference>
<accession>A0A835EMJ9</accession>